<dbReference type="Proteomes" id="UP001241758">
    <property type="component" value="Unassembled WGS sequence"/>
</dbReference>
<dbReference type="InterPro" id="IPR013324">
    <property type="entry name" value="RNA_pol_sigma_r3/r4-like"/>
</dbReference>
<proteinExistence type="inferred from homology"/>
<protein>
    <submittedName>
        <fullName evidence="8">SigE family RNA polymerase sigma factor</fullName>
    </submittedName>
</protein>
<dbReference type="InterPro" id="IPR013249">
    <property type="entry name" value="RNA_pol_sigma70_r4_t2"/>
</dbReference>
<keyword evidence="3" id="KW-0731">Sigma factor</keyword>
<keyword evidence="4" id="KW-0238">DNA-binding</keyword>
<dbReference type="InterPro" id="IPR036388">
    <property type="entry name" value="WH-like_DNA-bd_sf"/>
</dbReference>
<dbReference type="Pfam" id="PF08281">
    <property type="entry name" value="Sigma70_r4_2"/>
    <property type="match status" value="1"/>
</dbReference>
<dbReference type="Pfam" id="PF04542">
    <property type="entry name" value="Sigma70_r2"/>
    <property type="match status" value="1"/>
</dbReference>
<evidence type="ECO:0000256" key="4">
    <source>
        <dbReference type="ARBA" id="ARBA00023125"/>
    </source>
</evidence>
<name>A0ABT6X0P5_9ACTN</name>
<dbReference type="PANTHER" id="PTHR43133">
    <property type="entry name" value="RNA POLYMERASE ECF-TYPE SIGMA FACTO"/>
    <property type="match status" value="1"/>
</dbReference>
<dbReference type="Gene3D" id="1.10.10.10">
    <property type="entry name" value="Winged helix-like DNA-binding domain superfamily/Winged helix DNA-binding domain"/>
    <property type="match status" value="1"/>
</dbReference>
<dbReference type="NCBIfam" id="TIGR02937">
    <property type="entry name" value="sigma70-ECF"/>
    <property type="match status" value="1"/>
</dbReference>
<keyword evidence="9" id="KW-1185">Reference proteome</keyword>
<dbReference type="SUPFAM" id="SSF88946">
    <property type="entry name" value="Sigma2 domain of RNA polymerase sigma factors"/>
    <property type="match status" value="1"/>
</dbReference>
<accession>A0ABT6X0P5</accession>
<dbReference type="CDD" id="cd06171">
    <property type="entry name" value="Sigma70_r4"/>
    <property type="match status" value="1"/>
</dbReference>
<comment type="similarity">
    <text evidence="1">Belongs to the sigma-70 factor family. ECF subfamily.</text>
</comment>
<evidence type="ECO:0000256" key="3">
    <source>
        <dbReference type="ARBA" id="ARBA00023082"/>
    </source>
</evidence>
<dbReference type="InterPro" id="IPR007627">
    <property type="entry name" value="RNA_pol_sigma70_r2"/>
</dbReference>
<evidence type="ECO:0000313" key="8">
    <source>
        <dbReference type="EMBL" id="MDI6105426.1"/>
    </source>
</evidence>
<dbReference type="EMBL" id="JASCTH010000045">
    <property type="protein sequence ID" value="MDI6105426.1"/>
    <property type="molecule type" value="Genomic_DNA"/>
</dbReference>
<feature type="domain" description="RNA polymerase sigma factor 70 region 4 type 2" evidence="7">
    <location>
        <begin position="130"/>
        <end position="180"/>
    </location>
</feature>
<gene>
    <name evidence="8" type="ORF">QLQ12_43275</name>
</gene>
<evidence type="ECO:0000259" key="7">
    <source>
        <dbReference type="Pfam" id="PF08281"/>
    </source>
</evidence>
<evidence type="ECO:0000256" key="5">
    <source>
        <dbReference type="ARBA" id="ARBA00023163"/>
    </source>
</evidence>
<evidence type="ECO:0000259" key="6">
    <source>
        <dbReference type="Pfam" id="PF04542"/>
    </source>
</evidence>
<comment type="caution">
    <text evidence="8">The sequence shown here is derived from an EMBL/GenBank/DDBJ whole genome shotgun (WGS) entry which is preliminary data.</text>
</comment>
<keyword evidence="2" id="KW-0805">Transcription regulation</keyword>
<organism evidence="8 9">
    <name type="scientific">Actinoplanes sandaracinus</name>
    <dbReference type="NCBI Taxonomy" id="3045177"/>
    <lineage>
        <taxon>Bacteria</taxon>
        <taxon>Bacillati</taxon>
        <taxon>Actinomycetota</taxon>
        <taxon>Actinomycetes</taxon>
        <taxon>Micromonosporales</taxon>
        <taxon>Micromonosporaceae</taxon>
        <taxon>Actinoplanes</taxon>
    </lineage>
</organism>
<dbReference type="RefSeq" id="WP_282766893.1">
    <property type="nucleotide sequence ID" value="NZ_JASCTH010000045.1"/>
</dbReference>
<dbReference type="InterPro" id="IPR039425">
    <property type="entry name" value="RNA_pol_sigma-70-like"/>
</dbReference>
<dbReference type="InterPro" id="IPR013325">
    <property type="entry name" value="RNA_pol_sigma_r2"/>
</dbReference>
<dbReference type="InterPro" id="IPR014284">
    <property type="entry name" value="RNA_pol_sigma-70_dom"/>
</dbReference>
<dbReference type="Gene3D" id="1.10.1740.10">
    <property type="match status" value="1"/>
</dbReference>
<evidence type="ECO:0000256" key="1">
    <source>
        <dbReference type="ARBA" id="ARBA00010641"/>
    </source>
</evidence>
<dbReference type="SUPFAM" id="SSF88659">
    <property type="entry name" value="Sigma3 and sigma4 domains of RNA polymerase sigma factors"/>
    <property type="match status" value="1"/>
</dbReference>
<reference evidence="8 9" key="1">
    <citation type="submission" date="2023-05" db="EMBL/GenBank/DDBJ databases">
        <title>Actinoplanes sp. NEAU-A12 genome sequencing.</title>
        <authorList>
            <person name="Wang Z.-S."/>
        </authorList>
    </citation>
    <scope>NUCLEOTIDE SEQUENCE [LARGE SCALE GENOMIC DNA]</scope>
    <source>
        <strain evidence="8 9">NEAU-A12</strain>
    </source>
</reference>
<feature type="domain" description="RNA polymerase sigma-70 region 2" evidence="6">
    <location>
        <begin position="47"/>
        <end position="106"/>
    </location>
</feature>
<sequence>MRARWRQRGDNADMLELLDHPVSTRSSRPPAPLPVDFTHFAHATTARLRRSAFQLCHDWHLAQDLTQTTLAKLFLSWERAVDSDNLTAYAQKVLLRVYLDHRRRRSSGETVPGDLREPAYSVSPELRITLLDAIAQLPGRDRAIVMLRYFADHSVEQVADELGVPATVVKSQTRRSLIKLRHMLIGDRPALFTG</sequence>
<evidence type="ECO:0000313" key="9">
    <source>
        <dbReference type="Proteomes" id="UP001241758"/>
    </source>
</evidence>
<keyword evidence="5" id="KW-0804">Transcription</keyword>
<dbReference type="PANTHER" id="PTHR43133:SF50">
    <property type="entry name" value="ECF RNA POLYMERASE SIGMA FACTOR SIGM"/>
    <property type="match status" value="1"/>
</dbReference>
<evidence type="ECO:0000256" key="2">
    <source>
        <dbReference type="ARBA" id="ARBA00023015"/>
    </source>
</evidence>